<dbReference type="InterPro" id="IPR011467">
    <property type="entry name" value="DUF1573"/>
</dbReference>
<dbReference type="PANTHER" id="PTHR37833:SF1">
    <property type="entry name" value="SIGNAL PEPTIDE PROTEIN"/>
    <property type="match status" value="1"/>
</dbReference>
<sequence length="365" mass="39811">MKRILQMITVFALVIAVTNAFAQGKAKIVFDELEHNFGNFKESEGVQKTTFKFTNQGETPLVLNNVRASCGCTTPKWTKEPVAPGGEGEIIVSYDPKNRPGSFNKSVTVQSNAENSTVILRIMGSAQQREKTLAELYPRKVGALRVKTNHISFSKMTEKEKDTKDLELVNDTDGPVKVGFRSVPGHLTAKVEPETIPAHGKGKLVVTYDAEKVNAFGFASHRIYLSLDGSNDYKSSIGISATIEEDFSNLTSEQLANAPVANYPEKTFDFGEMTQGEKKEHTFSLTNEGKSDLIIRNVRSSCGCTAVAPAKKVIAAGETAPIKVTFDSRGKRGRQSKSITVITNDPKNPTTILRISSNVVTTTES</sequence>
<dbReference type="RefSeq" id="WP_158868187.1">
    <property type="nucleotide sequence ID" value="NZ_CP046401.1"/>
</dbReference>
<evidence type="ECO:0000256" key="1">
    <source>
        <dbReference type="SAM" id="SignalP"/>
    </source>
</evidence>
<keyword evidence="1" id="KW-0732">Signal</keyword>
<gene>
    <name evidence="2" type="ORF">GM418_16265</name>
</gene>
<organism evidence="2 3">
    <name type="scientific">Maribellus comscasis</name>
    <dbReference type="NCBI Taxonomy" id="2681766"/>
    <lineage>
        <taxon>Bacteria</taxon>
        <taxon>Pseudomonadati</taxon>
        <taxon>Bacteroidota</taxon>
        <taxon>Bacteroidia</taxon>
        <taxon>Marinilabiliales</taxon>
        <taxon>Prolixibacteraceae</taxon>
        <taxon>Maribellus</taxon>
    </lineage>
</organism>
<evidence type="ECO:0000313" key="2">
    <source>
        <dbReference type="EMBL" id="QGY45169.1"/>
    </source>
</evidence>
<dbReference type="Gene3D" id="2.60.40.10">
    <property type="entry name" value="Immunoglobulins"/>
    <property type="match status" value="3"/>
</dbReference>
<dbReference type="InterPro" id="IPR013783">
    <property type="entry name" value="Ig-like_fold"/>
</dbReference>
<dbReference type="PANTHER" id="PTHR37833">
    <property type="entry name" value="LIPOPROTEIN-RELATED"/>
    <property type="match status" value="1"/>
</dbReference>
<dbReference type="NCBIfam" id="NF012200">
    <property type="entry name" value="choice_anch_D"/>
    <property type="match status" value="1"/>
</dbReference>
<dbReference type="KEGG" id="mcos:GM418_16265"/>
<proteinExistence type="predicted"/>
<dbReference type="AlphaFoldDB" id="A0A6I6JV66"/>
<feature type="signal peptide" evidence="1">
    <location>
        <begin position="1"/>
        <end position="22"/>
    </location>
</feature>
<evidence type="ECO:0000313" key="3">
    <source>
        <dbReference type="Proteomes" id="UP000428260"/>
    </source>
</evidence>
<dbReference type="Pfam" id="PF07610">
    <property type="entry name" value="DUF1573"/>
    <property type="match status" value="2"/>
</dbReference>
<name>A0A6I6JV66_9BACT</name>
<accession>A0A6I6JV66</accession>
<dbReference type="Proteomes" id="UP000428260">
    <property type="component" value="Chromosome"/>
</dbReference>
<feature type="chain" id="PRO_5026342229" evidence="1">
    <location>
        <begin position="23"/>
        <end position="365"/>
    </location>
</feature>
<dbReference type="EMBL" id="CP046401">
    <property type="protein sequence ID" value="QGY45169.1"/>
    <property type="molecule type" value="Genomic_DNA"/>
</dbReference>
<protein>
    <submittedName>
        <fullName evidence="2">DUF1573 domain-containing protein</fullName>
    </submittedName>
</protein>
<keyword evidence="3" id="KW-1185">Reference proteome</keyword>
<reference evidence="2 3" key="1">
    <citation type="submission" date="2019-11" db="EMBL/GenBank/DDBJ databases">
        <authorList>
            <person name="Zheng R.K."/>
            <person name="Sun C.M."/>
        </authorList>
    </citation>
    <scope>NUCLEOTIDE SEQUENCE [LARGE SCALE GENOMIC DNA]</scope>
    <source>
        <strain evidence="2 3">WC007</strain>
    </source>
</reference>